<dbReference type="Pfam" id="PF16132">
    <property type="entry name" value="DUF4843"/>
    <property type="match status" value="1"/>
</dbReference>
<dbReference type="InterPro" id="IPR032299">
    <property type="entry name" value="DUF4843"/>
</dbReference>
<evidence type="ECO:0000313" key="1">
    <source>
        <dbReference type="EMBL" id="SHK87672.1"/>
    </source>
</evidence>
<evidence type="ECO:0008006" key="3">
    <source>
        <dbReference type="Google" id="ProtNLM"/>
    </source>
</evidence>
<sequence>MKKVILSILILTGFLACKKEDIDVYHNEASGASIYFPRQEVDSTGDISFSFGYIKSTIADTSITILIRTLGAPTRYDRPYDLKIMDSSTATADMYSIANKTLAIPAGKTADTLVINLHRADALQKKGYMLNLELHANEHFNTNYYENIVTPGSTKPKRYYTRMRVTMDDIAGAPDWWRQGNAAYSFALGYFGTFSTLKFQLLLTYYNLDPLELTKSNWPMLEGNIYRIIAWAGGLKSYLTAMQAQGTPVLEADGSLMKMGTNAK</sequence>
<evidence type="ECO:0000313" key="2">
    <source>
        <dbReference type="Proteomes" id="UP000184420"/>
    </source>
</evidence>
<organism evidence="1 2">
    <name type="scientific">Chitinophaga jiangningensis</name>
    <dbReference type="NCBI Taxonomy" id="1419482"/>
    <lineage>
        <taxon>Bacteria</taxon>
        <taxon>Pseudomonadati</taxon>
        <taxon>Bacteroidota</taxon>
        <taxon>Chitinophagia</taxon>
        <taxon>Chitinophagales</taxon>
        <taxon>Chitinophagaceae</taxon>
        <taxon>Chitinophaga</taxon>
    </lineage>
</organism>
<dbReference type="Proteomes" id="UP000184420">
    <property type="component" value="Unassembled WGS sequence"/>
</dbReference>
<protein>
    <recommendedName>
        <fullName evidence="3">DUF4843 domain-containing protein</fullName>
    </recommendedName>
</protein>
<gene>
    <name evidence="1" type="ORF">SAMN05444266_101450</name>
</gene>
<dbReference type="PROSITE" id="PS51257">
    <property type="entry name" value="PROKAR_LIPOPROTEIN"/>
    <property type="match status" value="1"/>
</dbReference>
<keyword evidence="2" id="KW-1185">Reference proteome</keyword>
<dbReference type="OrthoDB" id="1096291at2"/>
<accession>A0A1M6W1N3</accession>
<dbReference type="AlphaFoldDB" id="A0A1M6W1N3"/>
<reference evidence="1 2" key="1">
    <citation type="submission" date="2016-11" db="EMBL/GenBank/DDBJ databases">
        <authorList>
            <person name="Jaros S."/>
            <person name="Januszkiewicz K."/>
            <person name="Wedrychowicz H."/>
        </authorList>
    </citation>
    <scope>NUCLEOTIDE SEQUENCE [LARGE SCALE GENOMIC DNA]</scope>
    <source>
        <strain evidence="1 2">DSM 27406</strain>
    </source>
</reference>
<dbReference type="RefSeq" id="WP_073077569.1">
    <property type="nucleotide sequence ID" value="NZ_FRBL01000001.1"/>
</dbReference>
<name>A0A1M6W1N3_9BACT</name>
<dbReference type="EMBL" id="FRBL01000001">
    <property type="protein sequence ID" value="SHK87672.1"/>
    <property type="molecule type" value="Genomic_DNA"/>
</dbReference>
<proteinExistence type="predicted"/>
<dbReference type="STRING" id="1419482.SAMN05444266_101450"/>